<feature type="transmembrane region" description="Helical" evidence="1">
    <location>
        <begin position="161"/>
        <end position="179"/>
    </location>
</feature>
<gene>
    <name evidence="2" type="ORF">Ae201684_015496</name>
</gene>
<protein>
    <submittedName>
        <fullName evidence="2">Uncharacterized protein</fullName>
    </submittedName>
</protein>
<keyword evidence="1" id="KW-1133">Transmembrane helix</keyword>
<keyword evidence="3" id="KW-1185">Reference proteome</keyword>
<evidence type="ECO:0000313" key="2">
    <source>
        <dbReference type="EMBL" id="KAF0726220.1"/>
    </source>
</evidence>
<dbReference type="AlphaFoldDB" id="A0A6G0WFK8"/>
<comment type="caution">
    <text evidence="2">The sequence shown here is derived from an EMBL/GenBank/DDBJ whole genome shotgun (WGS) entry which is preliminary data.</text>
</comment>
<evidence type="ECO:0000313" key="3">
    <source>
        <dbReference type="Proteomes" id="UP000481153"/>
    </source>
</evidence>
<reference evidence="2 3" key="1">
    <citation type="submission" date="2019-07" db="EMBL/GenBank/DDBJ databases">
        <title>Genomics analysis of Aphanomyces spp. identifies a new class of oomycete effector associated with host adaptation.</title>
        <authorList>
            <person name="Gaulin E."/>
        </authorList>
    </citation>
    <scope>NUCLEOTIDE SEQUENCE [LARGE SCALE GENOMIC DNA]</scope>
    <source>
        <strain evidence="2 3">ATCC 201684</strain>
    </source>
</reference>
<keyword evidence="1" id="KW-0472">Membrane</keyword>
<organism evidence="2 3">
    <name type="scientific">Aphanomyces euteiches</name>
    <dbReference type="NCBI Taxonomy" id="100861"/>
    <lineage>
        <taxon>Eukaryota</taxon>
        <taxon>Sar</taxon>
        <taxon>Stramenopiles</taxon>
        <taxon>Oomycota</taxon>
        <taxon>Saprolegniomycetes</taxon>
        <taxon>Saprolegniales</taxon>
        <taxon>Verrucalvaceae</taxon>
        <taxon>Aphanomyces</taxon>
    </lineage>
</organism>
<feature type="transmembrane region" description="Helical" evidence="1">
    <location>
        <begin position="339"/>
        <end position="363"/>
    </location>
</feature>
<name>A0A6G0WFK8_9STRA</name>
<evidence type="ECO:0000256" key="1">
    <source>
        <dbReference type="SAM" id="Phobius"/>
    </source>
</evidence>
<dbReference type="EMBL" id="VJMJ01000222">
    <property type="protein sequence ID" value="KAF0726220.1"/>
    <property type="molecule type" value="Genomic_DNA"/>
</dbReference>
<proteinExistence type="predicted"/>
<dbReference type="Proteomes" id="UP000481153">
    <property type="component" value="Unassembled WGS sequence"/>
</dbReference>
<keyword evidence="1" id="KW-0812">Transmembrane</keyword>
<sequence>MVQVHDDTRQTKAATVRWSRLSVCYTGLFVLKLATTVRSSPLLAYLTEPLPSLIPQRSVVVYDSFDAFTNATFDFLHELYNDQTMATGRDTHFDSRTLTFVHRRPVVLPLEALSPQLFNSHLIRFPGAMFYGRGMRTFVADFLGVNAITRRQSRLLQCQRAYYFGMVWMDVCLWLEPLMPDETSSEDVYMAYYATVVWASALWGWFKLSLRCLLTLFILRVLWQRYCRHYISLLHALQDIGVEERFSRYDVIVGDPTYLILSDPRVSVAMVADIVTATAYVTWSTLRVCQFTDVTAFCLGCFYSTRFVWQGYLAMRFLSYVAKARRWELKFAPIDPGMLGLVALLYGGPVISLLGTTSLMAIFHTSWSLGLPSRLEFQAIDYASGEMKTSLFS</sequence>
<accession>A0A6G0WFK8</accession>
<feature type="transmembrane region" description="Helical" evidence="1">
    <location>
        <begin position="191"/>
        <end position="219"/>
    </location>
</feature>
<dbReference type="VEuPathDB" id="FungiDB:AeMF1_021360"/>